<sequence>MESFADGVYEALRTVGVDDAIRGLRDRLHPHFAGVDAADVPEVLARHVADVVRRALNEQPQLPRQVALINELLALLQSPEEAVPGSVEQLIALTRVDRLDGGPPVRPVTPLAEAALLTNAKDEPSLSAELRAELASADRVDLLCAFIRWHGLRVLENPLCELRDRGVPFRVLTTTYVGATERRAIDELVRRFGAEVRISYEHQSTRLHAKAWLFRRESGYDTAFVGSSNLSRSALVDGLEWNVRLSGVATPELLRKFAATFDTYWESNAFTGYDPSRDADRLDDALARAGNRTTTPTTISLAGLEVRPMPHQERILEALETERQVHGRHRNLVVAATGTGKTVVAALDYRRLVREFYGRDLSLLFVAHRKEILEQSLRTYREALADGAFGEYYVGGARPERWRHVFATIQSLSSYGVQNLPAEHFDVLVVDEFHHAEAATYRRMLDRLRPKELLGLTATPERADGVDVRGLFGGRAAYELPLWDALSADLLVPFHYFGVADDVDLSGVEWSRGNYDVAGLERLYTGNDARAAKVLTELRDKVTDVGRMRGLGFCVTIAHAEYMARVFREAGISALAVSGSTSPAERERAINALAGGDVNVLFAADLFNEGLDIPQVDTVLFLRPTQSATIFLQQLGRGLRRAPGKAVLTVLDFIGHHRKEFRFDVRYRALTGAGRRGLQRQIEQGFPFLPSGSQVVLDRVAQKIVLDNVRTQLRLNRKALAADVRSHGDLPLAEYLDEAGRELVDVYKNNGSWTGLRREAGFPTEQAGPDEDALLRRIGAFVHVDDRERVEVYSALADPDGPRYGGLSEREQRLARMLMFTLWPKGFSSYEAGLAQLRRHPAVCAELRELVALGLDRARHLPGSLGAGLQHVPLASHARYRREEILAALGYATLERSVANHVSGVAWADETSTDALLINLHKSEKDFSPTTMYRDYAISPELFHWESQNATAVDSPVGQRYLRHREHGTHVVLFVRDHRTDDLGPAPFLCLGQASYVSHRGSKPIAITWRLHRPMPADTFTTASVVAG</sequence>
<dbReference type="Pfam" id="PF13091">
    <property type="entry name" value="PLDc_2"/>
    <property type="match status" value="1"/>
</dbReference>
<protein>
    <submittedName>
        <fullName evidence="3">DUF3427 domain-containing protein</fullName>
    </submittedName>
</protein>
<dbReference type="PROSITE" id="PS51194">
    <property type="entry name" value="HELICASE_CTER"/>
    <property type="match status" value="1"/>
</dbReference>
<accession>A0ABY2SBV2</accession>
<dbReference type="InterPro" id="IPR001650">
    <property type="entry name" value="Helicase_C-like"/>
</dbReference>
<evidence type="ECO:0000313" key="3">
    <source>
        <dbReference type="EMBL" id="TKG73434.1"/>
    </source>
</evidence>
<dbReference type="Pfam" id="PF00271">
    <property type="entry name" value="Helicase_C"/>
    <property type="match status" value="1"/>
</dbReference>
<dbReference type="InterPro" id="IPR025202">
    <property type="entry name" value="PLD-like_dom"/>
</dbReference>
<dbReference type="InterPro" id="IPR014001">
    <property type="entry name" value="Helicase_ATP-bd"/>
</dbReference>
<dbReference type="PANTHER" id="PTHR47962">
    <property type="entry name" value="ATP-DEPENDENT HELICASE LHR-RELATED-RELATED"/>
    <property type="match status" value="1"/>
</dbReference>
<dbReference type="EMBL" id="SWMS01000001">
    <property type="protein sequence ID" value="TKG73434.1"/>
    <property type="molecule type" value="Genomic_DNA"/>
</dbReference>
<dbReference type="SMART" id="SM00487">
    <property type="entry name" value="DEXDc"/>
    <property type="match status" value="1"/>
</dbReference>
<dbReference type="Pfam" id="PF04851">
    <property type="entry name" value="ResIII"/>
    <property type="match status" value="1"/>
</dbReference>
<dbReference type="PANTHER" id="PTHR47962:SF7">
    <property type="entry name" value="MITOCHONDRIAL ATP-DEPENDENT HELICASE IRC3-RELATED"/>
    <property type="match status" value="1"/>
</dbReference>
<comment type="caution">
    <text evidence="3">The sequence shown here is derived from an EMBL/GenBank/DDBJ whole genome shotgun (WGS) entry which is preliminary data.</text>
</comment>
<dbReference type="SMART" id="SM00490">
    <property type="entry name" value="HELICc"/>
    <property type="match status" value="1"/>
</dbReference>
<evidence type="ECO:0000313" key="4">
    <source>
        <dbReference type="Proteomes" id="UP000309992"/>
    </source>
</evidence>
<feature type="domain" description="Helicase ATP-binding" evidence="1">
    <location>
        <begin position="322"/>
        <end position="464"/>
    </location>
</feature>
<dbReference type="InterPro" id="IPR027417">
    <property type="entry name" value="P-loop_NTPase"/>
</dbReference>
<dbReference type="Gene3D" id="3.40.50.300">
    <property type="entry name" value="P-loop containing nucleotide triphosphate hydrolases"/>
    <property type="match status" value="2"/>
</dbReference>
<dbReference type="Pfam" id="PF11907">
    <property type="entry name" value="DUF3427"/>
    <property type="match status" value="1"/>
</dbReference>
<keyword evidence="4" id="KW-1185">Reference proteome</keyword>
<evidence type="ECO:0000259" key="2">
    <source>
        <dbReference type="PROSITE" id="PS51194"/>
    </source>
</evidence>
<feature type="domain" description="Helicase C-terminal" evidence="2">
    <location>
        <begin position="537"/>
        <end position="694"/>
    </location>
</feature>
<dbReference type="InterPro" id="IPR006935">
    <property type="entry name" value="Helicase/UvrB_N"/>
</dbReference>
<dbReference type="RefSeq" id="WP_112266077.1">
    <property type="nucleotide sequence ID" value="NZ_SWMS01000001.1"/>
</dbReference>
<name>A0ABY2SBV2_9PSEU</name>
<dbReference type="CDD" id="cd18799">
    <property type="entry name" value="SF2_C_EcoAI-like"/>
    <property type="match status" value="1"/>
</dbReference>
<organism evidence="3 4">
    <name type="scientific">Prauserella endophytica</name>
    <dbReference type="NCBI Taxonomy" id="1592324"/>
    <lineage>
        <taxon>Bacteria</taxon>
        <taxon>Bacillati</taxon>
        <taxon>Actinomycetota</taxon>
        <taxon>Actinomycetes</taxon>
        <taxon>Pseudonocardiales</taxon>
        <taxon>Pseudonocardiaceae</taxon>
        <taxon>Prauserella</taxon>
        <taxon>Prauserella coralliicola group</taxon>
    </lineage>
</organism>
<dbReference type="Proteomes" id="UP000309992">
    <property type="component" value="Unassembled WGS sequence"/>
</dbReference>
<dbReference type="SUPFAM" id="SSF52540">
    <property type="entry name" value="P-loop containing nucleoside triphosphate hydrolases"/>
    <property type="match status" value="1"/>
</dbReference>
<dbReference type="CDD" id="cd09203">
    <property type="entry name" value="PLDc_N_DEXD_b1"/>
    <property type="match status" value="1"/>
</dbReference>
<dbReference type="CDD" id="cd18032">
    <property type="entry name" value="DEXHc_RE_I_III_res"/>
    <property type="match status" value="1"/>
</dbReference>
<dbReference type="SUPFAM" id="SSF56024">
    <property type="entry name" value="Phospholipase D/nuclease"/>
    <property type="match status" value="1"/>
</dbReference>
<dbReference type="InterPro" id="IPR021835">
    <property type="entry name" value="DUF3427"/>
</dbReference>
<evidence type="ECO:0000259" key="1">
    <source>
        <dbReference type="PROSITE" id="PS51192"/>
    </source>
</evidence>
<reference evidence="3 4" key="1">
    <citation type="journal article" date="2015" name="Antonie Van Leeuwenhoek">
        <title>Prauserella endophytica sp. nov., an endophytic actinobacterium isolated from Tamarix taklamakanensis.</title>
        <authorList>
            <person name="Liu J.M."/>
            <person name="Habden X."/>
            <person name="Guo L."/>
            <person name="Tuo L."/>
            <person name="Jiang Z.K."/>
            <person name="Liu S.W."/>
            <person name="Liu X.F."/>
            <person name="Chen L."/>
            <person name="Li R.F."/>
            <person name="Zhang Y.Q."/>
            <person name="Sun C.H."/>
        </authorList>
    </citation>
    <scope>NUCLEOTIDE SEQUENCE [LARGE SCALE GENOMIC DNA]</scope>
    <source>
        <strain evidence="3 4">CGMCC 4.7182</strain>
    </source>
</reference>
<dbReference type="InterPro" id="IPR052511">
    <property type="entry name" value="ATP-dep_Helicase"/>
</dbReference>
<dbReference type="PROSITE" id="PS51192">
    <property type="entry name" value="HELICASE_ATP_BIND_1"/>
    <property type="match status" value="1"/>
</dbReference>
<dbReference type="Gene3D" id="3.30.870.10">
    <property type="entry name" value="Endonuclease Chain A"/>
    <property type="match status" value="1"/>
</dbReference>
<proteinExistence type="predicted"/>
<gene>
    <name evidence="3" type="ORF">FCN18_02370</name>
</gene>